<dbReference type="Proteomes" id="UP001500326">
    <property type="component" value="Unassembled WGS sequence"/>
</dbReference>
<evidence type="ECO:0000313" key="1">
    <source>
        <dbReference type="EMBL" id="GAA1985554.1"/>
    </source>
</evidence>
<evidence type="ECO:0000313" key="2">
    <source>
        <dbReference type="Proteomes" id="UP001500326"/>
    </source>
</evidence>
<dbReference type="EMBL" id="BAAAOH010000001">
    <property type="protein sequence ID" value="GAA1985554.1"/>
    <property type="molecule type" value="Genomic_DNA"/>
</dbReference>
<gene>
    <name evidence="1" type="ORF">GCM10009777_19420</name>
</gene>
<accession>A0ABP5DSB6</accession>
<sequence>MLLRDSDAEGSRLRPFRQYGCGIHVNNAPEMLRNLPLLTRAVTDATRRVGAERDGVSRP</sequence>
<reference evidence="2" key="1">
    <citation type="journal article" date="2019" name="Int. J. Syst. Evol. Microbiol.">
        <title>The Global Catalogue of Microorganisms (GCM) 10K type strain sequencing project: providing services to taxonomists for standard genome sequencing and annotation.</title>
        <authorList>
            <consortium name="The Broad Institute Genomics Platform"/>
            <consortium name="The Broad Institute Genome Sequencing Center for Infectious Disease"/>
            <person name="Wu L."/>
            <person name="Ma J."/>
        </authorList>
    </citation>
    <scope>NUCLEOTIDE SEQUENCE [LARGE SCALE GENOMIC DNA]</scope>
    <source>
        <strain evidence="2">JCM 14902</strain>
    </source>
</reference>
<comment type="caution">
    <text evidence="1">The sequence shown here is derived from an EMBL/GenBank/DDBJ whole genome shotgun (WGS) entry which is preliminary data.</text>
</comment>
<organism evidence="1 2">
    <name type="scientific">Microbacterium pumilum</name>
    <dbReference type="NCBI Taxonomy" id="344165"/>
    <lineage>
        <taxon>Bacteria</taxon>
        <taxon>Bacillati</taxon>
        <taxon>Actinomycetota</taxon>
        <taxon>Actinomycetes</taxon>
        <taxon>Micrococcales</taxon>
        <taxon>Microbacteriaceae</taxon>
        <taxon>Microbacterium</taxon>
    </lineage>
</organism>
<name>A0ABP5DSB6_9MICO</name>
<protein>
    <submittedName>
        <fullName evidence="1">Uncharacterized protein</fullName>
    </submittedName>
</protein>
<keyword evidence="2" id="KW-1185">Reference proteome</keyword>
<proteinExistence type="predicted"/>